<dbReference type="InterPro" id="IPR004401">
    <property type="entry name" value="YbaB/EbfC"/>
</dbReference>
<reference evidence="2" key="1">
    <citation type="submission" date="2020-12" db="EMBL/GenBank/DDBJ databases">
        <title>Prauserella sp. ASG 168, a novel actinomycete isolated from cave rock.</title>
        <authorList>
            <person name="Suriyachadkun C."/>
        </authorList>
    </citation>
    <scope>NUCLEOTIDE SEQUENCE</scope>
    <source>
        <strain evidence="2">ASG 168</strain>
    </source>
</reference>
<comment type="caution">
    <text evidence="2">The sequence shown here is derived from an EMBL/GenBank/DDBJ whole genome shotgun (WGS) entry which is preliminary data.</text>
</comment>
<sequence length="176" mass="19183">MDPNLRPGEDLQHYIERQVEEQKNRAYELQDAFASAAATVTSRDGSVTVSLEPNGGLRNIQLGKRACELGEARLSATIMDTVRQAQSQTARAVAASVESIMGDGEVLEMMRGFLPPDPAAGQSGDVDQNKFVENPEPEETPPPQPKPPTTPPPSAGPQPRRRPNRDNTDDDEVNPW</sequence>
<dbReference type="InterPro" id="IPR036894">
    <property type="entry name" value="YbaB-like_sf"/>
</dbReference>
<dbReference type="EMBL" id="JAENJH010000015">
    <property type="protein sequence ID" value="MBK1789215.1"/>
    <property type="molecule type" value="Genomic_DNA"/>
</dbReference>
<dbReference type="Pfam" id="PF02575">
    <property type="entry name" value="YbaB_DNA_bd"/>
    <property type="match status" value="1"/>
</dbReference>
<dbReference type="Proteomes" id="UP000635245">
    <property type="component" value="Unassembled WGS sequence"/>
</dbReference>
<dbReference type="GO" id="GO:0003677">
    <property type="term" value="F:DNA binding"/>
    <property type="evidence" value="ECO:0007669"/>
    <property type="project" value="InterPro"/>
</dbReference>
<organism evidence="2 3">
    <name type="scientific">Prauserella cavernicola</name>
    <dbReference type="NCBI Taxonomy" id="2800127"/>
    <lineage>
        <taxon>Bacteria</taxon>
        <taxon>Bacillati</taxon>
        <taxon>Actinomycetota</taxon>
        <taxon>Actinomycetes</taxon>
        <taxon>Pseudonocardiales</taxon>
        <taxon>Pseudonocardiaceae</taxon>
        <taxon>Prauserella</taxon>
    </lineage>
</organism>
<evidence type="ECO:0000313" key="2">
    <source>
        <dbReference type="EMBL" id="MBK1789215.1"/>
    </source>
</evidence>
<dbReference type="RefSeq" id="WP_200325941.1">
    <property type="nucleotide sequence ID" value="NZ_JAENJH010000015.1"/>
</dbReference>
<name>A0A934QZQ6_9PSEU</name>
<protein>
    <submittedName>
        <fullName evidence="2">YbaB/EbfC family nucleoid-associated protein</fullName>
    </submittedName>
</protein>
<gene>
    <name evidence="2" type="ORF">JHE00_33195</name>
</gene>
<dbReference type="SUPFAM" id="SSF82607">
    <property type="entry name" value="YbaB-like"/>
    <property type="match status" value="1"/>
</dbReference>
<evidence type="ECO:0000313" key="3">
    <source>
        <dbReference type="Proteomes" id="UP000635245"/>
    </source>
</evidence>
<feature type="region of interest" description="Disordered" evidence="1">
    <location>
        <begin position="111"/>
        <end position="176"/>
    </location>
</feature>
<keyword evidence="3" id="KW-1185">Reference proteome</keyword>
<feature type="compositionally biased region" description="Pro residues" evidence="1">
    <location>
        <begin position="140"/>
        <end position="156"/>
    </location>
</feature>
<dbReference type="AlphaFoldDB" id="A0A934QZQ6"/>
<proteinExistence type="predicted"/>
<dbReference type="Gene3D" id="3.30.1310.10">
    <property type="entry name" value="Nucleoid-associated protein YbaB-like domain"/>
    <property type="match status" value="1"/>
</dbReference>
<evidence type="ECO:0000256" key="1">
    <source>
        <dbReference type="SAM" id="MobiDB-lite"/>
    </source>
</evidence>
<accession>A0A934QZQ6</accession>